<protein>
    <recommendedName>
        <fullName evidence="1">Serine aminopeptidase S33 domain-containing protein</fullName>
    </recommendedName>
</protein>
<dbReference type="EMBL" id="CVTD020000001">
    <property type="protein sequence ID" value="CRZ33228.1"/>
    <property type="molecule type" value="Genomic_DNA"/>
</dbReference>
<name>A0A0H5SSG5_HERHM</name>
<evidence type="ECO:0000313" key="3">
    <source>
        <dbReference type="Proteomes" id="UP000236497"/>
    </source>
</evidence>
<dbReference type="InterPro" id="IPR022742">
    <property type="entry name" value="Hydrolase_4"/>
</dbReference>
<dbReference type="OrthoDB" id="9806902at2"/>
<dbReference type="InterPro" id="IPR029058">
    <property type="entry name" value="AB_hydrolase_fold"/>
</dbReference>
<dbReference type="PANTHER" id="PTHR11614">
    <property type="entry name" value="PHOSPHOLIPASE-RELATED"/>
    <property type="match status" value="1"/>
</dbReference>
<evidence type="ECO:0000259" key="1">
    <source>
        <dbReference type="Pfam" id="PF12146"/>
    </source>
</evidence>
<dbReference type="Pfam" id="PF12146">
    <property type="entry name" value="Hydrolase_4"/>
    <property type="match status" value="1"/>
</dbReference>
<dbReference type="AlphaFoldDB" id="A0A0H5SSG5"/>
<reference evidence="2 3" key="1">
    <citation type="submission" date="2015-06" db="EMBL/GenBank/DDBJ databases">
        <authorList>
            <person name="Wibberg Daniel"/>
        </authorList>
    </citation>
    <scope>NUCLEOTIDE SEQUENCE [LARGE SCALE GENOMIC DNA]</scope>
    <source>
        <strain evidence="2 3">T3/55T</strain>
    </source>
</reference>
<feature type="domain" description="Serine aminopeptidase S33" evidence="1">
    <location>
        <begin position="27"/>
        <end position="289"/>
    </location>
</feature>
<proteinExistence type="predicted"/>
<dbReference type="Proteomes" id="UP000236497">
    <property type="component" value="Unassembled WGS sequence"/>
</dbReference>
<evidence type="ECO:0000313" key="2">
    <source>
        <dbReference type="EMBL" id="CRZ33228.1"/>
    </source>
</evidence>
<organism evidence="2 3">
    <name type="scientific">Herbinix hemicellulosilytica</name>
    <dbReference type="NCBI Taxonomy" id="1564487"/>
    <lineage>
        <taxon>Bacteria</taxon>
        <taxon>Bacillati</taxon>
        <taxon>Bacillota</taxon>
        <taxon>Clostridia</taxon>
        <taxon>Lachnospirales</taxon>
        <taxon>Lachnospiraceae</taxon>
        <taxon>Herbinix</taxon>
    </lineage>
</organism>
<gene>
    <name evidence="2" type="ORF">HHT355_0005</name>
</gene>
<dbReference type="Gene3D" id="3.40.50.1820">
    <property type="entry name" value="alpha/beta hydrolase"/>
    <property type="match status" value="1"/>
</dbReference>
<sequence length="306" mass="34801">MKTANYIKIRQKDGYVTKLKCIYSPDKPKASILILHGMAEHHNRYLAFSQYLADSGFDVYLYDHRGHGYDTKLSDLGFFAENRGYKLVTEDVIEISKYIEANNRSNKLILFGHSMGSLIARNVIQAYDKYTGVILSGTAYPSKILINSGLLVTSLVKKIKGPKHISPFLSNLIFGGKNYTKLSERTAFDWLSRSHQAVGAYIHDAYCGFICTASFYNDLMKLTANAANKNLLQSTKTDLPMFIISGDKDPVGGYGKDIKRLLSLYKKLGFTKIAYKIYPECRHELINELNKEEVFNDIRFWIQKIL</sequence>
<dbReference type="SUPFAM" id="SSF53474">
    <property type="entry name" value="alpha/beta-Hydrolases"/>
    <property type="match status" value="1"/>
</dbReference>
<keyword evidence="3" id="KW-1185">Reference proteome</keyword>
<dbReference type="InterPro" id="IPR051044">
    <property type="entry name" value="MAG_DAG_Lipase"/>
</dbReference>
<accession>A0A0H5SSG5</accession>
<dbReference type="RefSeq" id="WP_103201419.1">
    <property type="nucleotide sequence ID" value="NZ_CVTD020000001.1"/>
</dbReference>